<dbReference type="RefSeq" id="WP_208925452.1">
    <property type="nucleotide sequence ID" value="NZ_LK996017.1"/>
</dbReference>
<accession>A0A098AXB5</accession>
<protein>
    <submittedName>
        <fullName evidence="1">Uncharacterized protein</fullName>
    </submittedName>
</protein>
<dbReference type="PATRIC" id="fig|49338.4.peg.1501"/>
<dbReference type="EMBL" id="LK996017">
    <property type="protein sequence ID" value="CDX01279.1"/>
    <property type="molecule type" value="Genomic_DNA"/>
</dbReference>
<reference evidence="1" key="1">
    <citation type="submission" date="2014-07" db="EMBL/GenBank/DDBJ databases">
        <authorList>
            <person name="Hornung V.Bastian."/>
        </authorList>
    </citation>
    <scope>NUCLEOTIDE SEQUENCE</scope>
    <source>
        <strain evidence="1">PCE-S</strain>
    </source>
</reference>
<sequence length="137" mass="15927">MNTYALTFRDHTENEVAATAGKAKYSFFLGHEIGDSMEFGDFVKSVECKLVHKFHVRDLFTENIKDFERMKSLRGIEFAHLGMKVEVNGKKGVIVGSNRSLNLDVCFEGEHWKSNCHPWYKVRYFDNHGKLIKEFMD</sequence>
<proteinExistence type="predicted"/>
<dbReference type="AlphaFoldDB" id="A0A098AXB5"/>
<name>A0A098AXB5_DESHA</name>
<evidence type="ECO:0000313" key="1">
    <source>
        <dbReference type="EMBL" id="CDX01279.1"/>
    </source>
</evidence>
<gene>
    <name evidence="1" type="ORF">DPCES_1392</name>
</gene>
<organism evidence="1">
    <name type="scientific">Desulfitobacterium hafniense</name>
    <name type="common">Desulfitobacterium frappieri</name>
    <dbReference type="NCBI Taxonomy" id="49338"/>
    <lineage>
        <taxon>Bacteria</taxon>
        <taxon>Bacillati</taxon>
        <taxon>Bacillota</taxon>
        <taxon>Clostridia</taxon>
        <taxon>Eubacteriales</taxon>
        <taxon>Desulfitobacteriaceae</taxon>
        <taxon>Desulfitobacterium</taxon>
    </lineage>
</organism>